<dbReference type="EMBL" id="KU873925">
    <property type="protein sequence ID" value="AND75064.1"/>
    <property type="molecule type" value="Genomic_DNA"/>
</dbReference>
<evidence type="ECO:0000259" key="1">
    <source>
        <dbReference type="Pfam" id="PF07486"/>
    </source>
</evidence>
<protein>
    <recommendedName>
        <fullName evidence="1">Cell wall hydrolase SleB domain-containing protein</fullName>
    </recommendedName>
</protein>
<dbReference type="InterPro" id="IPR011105">
    <property type="entry name" value="Cell_wall_hydrolase_SleB"/>
</dbReference>
<name>A0A1S5R417_9CAUD</name>
<sequence>MTVQAKVMSVVFAMLLANEVLITKHEIDTAAQPVPIALVGEPVSEVSNNRLASVPKPKVCSTNPQCRTLAEAVFFEGRGESLKGQYAIAYTVINRRDSGKYSDTIRGVVNQKRRGICQFSYVCQIKPWDRKVAIKGDEKSWQTALDVAYNTLNYKVSDPTNGADHYHTKAVSPVWRKKLKKILVVGNHIFYRSNEYGESSNYWAQGS</sequence>
<dbReference type="OrthoDB" id="8694at10239"/>
<dbReference type="InterPro" id="IPR042047">
    <property type="entry name" value="SleB_dom1"/>
</dbReference>
<dbReference type="SMR" id="A0A1S5R417"/>
<feature type="domain" description="Cell wall hydrolase SleB" evidence="1">
    <location>
        <begin position="79"/>
        <end position="191"/>
    </location>
</feature>
<evidence type="ECO:0000313" key="3">
    <source>
        <dbReference type="Proteomes" id="UP000225821"/>
    </source>
</evidence>
<proteinExistence type="predicted"/>
<organism evidence="2 3">
    <name type="scientific">Pseudomonas phage pf16</name>
    <dbReference type="NCBI Taxonomy" id="1815630"/>
    <lineage>
        <taxon>Viruses</taxon>
        <taxon>Duplodnaviria</taxon>
        <taxon>Heunggongvirae</taxon>
        <taxon>Uroviricota</taxon>
        <taxon>Caudoviricetes</taxon>
        <taxon>Chakrabartyvirus</taxon>
        <taxon>Chakrabartyvirus pf16</taxon>
    </lineage>
</organism>
<dbReference type="Gene3D" id="1.10.10.2520">
    <property type="entry name" value="Cell wall hydrolase SleB, domain 1"/>
    <property type="match status" value="1"/>
</dbReference>
<dbReference type="Pfam" id="PF07486">
    <property type="entry name" value="Hydrolase_2"/>
    <property type="match status" value="1"/>
</dbReference>
<dbReference type="GO" id="GO:0016787">
    <property type="term" value="F:hydrolase activity"/>
    <property type="evidence" value="ECO:0007669"/>
    <property type="project" value="InterPro"/>
</dbReference>
<dbReference type="Proteomes" id="UP000225821">
    <property type="component" value="Segment"/>
</dbReference>
<accession>A0A1S5R417</accession>
<reference evidence="2 3" key="1">
    <citation type="submission" date="2016-03" db="EMBL/GenBank/DDBJ databases">
        <title>Characterisation of pf16 and phiPMW: Two novel phages infecting Pseudomonas putida PpG1.</title>
        <authorList>
            <person name="Magill D.J."/>
            <person name="Krylov V.N."/>
            <person name="Shaburova O.V."/>
            <person name="Allen C.C.R."/>
            <person name="McGrath J.W."/>
            <person name="Quinn J.P."/>
            <person name="Kulakov L.A."/>
        </authorList>
    </citation>
    <scope>NUCLEOTIDE SEQUENCE [LARGE SCALE GENOMIC DNA]</scope>
</reference>
<gene>
    <name evidence="2" type="ORF">pf16_141</name>
</gene>
<keyword evidence="3" id="KW-1185">Reference proteome</keyword>
<evidence type="ECO:0000313" key="2">
    <source>
        <dbReference type="EMBL" id="AND75064.1"/>
    </source>
</evidence>